<reference evidence="6" key="2">
    <citation type="journal article" date="2023" name="MicrobiologyOpen">
        <title>Genomics of the tumorigenes clade of the family Rhizobiaceae and description of Rhizobium rhododendri sp. nov.</title>
        <authorList>
            <person name="Kuzmanovic N."/>
            <person name="diCenzo G.C."/>
            <person name="Bunk B."/>
            <person name="Sproeer C."/>
            <person name="Fruehling A."/>
            <person name="Neumann-Schaal M."/>
            <person name="Overmann J."/>
            <person name="Smalla K."/>
        </authorList>
    </citation>
    <scope>NUCLEOTIDE SEQUENCE [LARGE SCALE GENOMIC DNA]</scope>
    <source>
        <strain evidence="6">1078</strain>
        <plasmid evidence="6">pTi1078</plasmid>
    </source>
</reference>
<dbReference type="Proteomes" id="UP000249499">
    <property type="component" value="Plasmid pTi1078"/>
</dbReference>
<dbReference type="GO" id="GO:0016616">
    <property type="term" value="F:oxidoreductase activity, acting on the CH-OH group of donors, NAD or NADP as acceptor"/>
    <property type="evidence" value="ECO:0007669"/>
    <property type="project" value="InterPro"/>
</dbReference>
<evidence type="ECO:0000313" key="5">
    <source>
        <dbReference type="EMBL" id="WFR98187.1"/>
    </source>
</evidence>
<name>A0AAF1KSM1_9HYPH</name>
<evidence type="ECO:0000256" key="1">
    <source>
        <dbReference type="ARBA" id="ARBA00008730"/>
    </source>
</evidence>
<keyword evidence="2" id="KW-0560">Oxidoreductase</keyword>
<feature type="domain" description="Opine dehydrogenase" evidence="4">
    <location>
        <begin position="197"/>
        <end position="353"/>
    </location>
</feature>
<organism evidence="5 6">
    <name type="scientific">Rhizobium tumorigenes</name>
    <dbReference type="NCBI Taxonomy" id="2041385"/>
    <lineage>
        <taxon>Bacteria</taxon>
        <taxon>Pseudomonadati</taxon>
        <taxon>Pseudomonadota</taxon>
        <taxon>Alphaproteobacteria</taxon>
        <taxon>Hyphomicrobiales</taxon>
        <taxon>Rhizobiaceae</taxon>
        <taxon>Rhizobium/Agrobacterium group</taxon>
        <taxon>Rhizobium</taxon>
    </lineage>
</organism>
<dbReference type="InterPro" id="IPR011128">
    <property type="entry name" value="G3P_DH_NAD-dep_N"/>
</dbReference>
<gene>
    <name evidence="5" type="ORF">PR017_22745</name>
</gene>
<feature type="domain" description="Glycerol-3-phosphate dehydrogenase NAD-dependent N-terminal" evidence="3">
    <location>
        <begin position="7"/>
        <end position="128"/>
    </location>
</feature>
<reference evidence="5 6" key="1">
    <citation type="journal article" date="2018" name="Sci. Rep.">
        <title>Rhizobium tumorigenes sp. nov., a novel plant tumorigenic bacterium isolated from cane gall tumors on thornless blackberry.</title>
        <authorList>
            <person name="Kuzmanovi N."/>
            <person name="Smalla K."/>
            <person name="Gronow S."/>
            <person name="PuBawska J."/>
        </authorList>
    </citation>
    <scope>NUCLEOTIDE SEQUENCE [LARGE SCALE GENOMIC DNA]</scope>
    <source>
        <strain evidence="5 6">1078</strain>
    </source>
</reference>
<dbReference type="Pfam" id="PF02317">
    <property type="entry name" value="Octopine_DH"/>
    <property type="match status" value="1"/>
</dbReference>
<evidence type="ECO:0000259" key="4">
    <source>
        <dbReference type="Pfam" id="PF02317"/>
    </source>
</evidence>
<dbReference type="Gene3D" id="3.40.50.720">
    <property type="entry name" value="NAD(P)-binding Rossmann-like Domain"/>
    <property type="match status" value="1"/>
</dbReference>
<evidence type="ECO:0000256" key="2">
    <source>
        <dbReference type="ARBA" id="ARBA00023002"/>
    </source>
</evidence>
<dbReference type="GO" id="GO:0046168">
    <property type="term" value="P:glycerol-3-phosphate catabolic process"/>
    <property type="evidence" value="ECO:0007669"/>
    <property type="project" value="InterPro"/>
</dbReference>
<dbReference type="SUPFAM" id="SSF48179">
    <property type="entry name" value="6-phosphogluconate dehydrogenase C-terminal domain-like"/>
    <property type="match status" value="1"/>
</dbReference>
<dbReference type="KEGG" id="rtu:PR017_22745"/>
<protein>
    <submittedName>
        <fullName evidence="5">NAD/NADP octopine/nopaline dehydrogenase family protein</fullName>
    </submittedName>
</protein>
<dbReference type="InterPro" id="IPR008927">
    <property type="entry name" value="6-PGluconate_DH-like_C_sf"/>
</dbReference>
<comment type="similarity">
    <text evidence="1">Belongs to the lysopine/nopaline/octopine/opine/vitopine dehydrogenases family.</text>
</comment>
<dbReference type="Gene3D" id="1.10.1040.10">
    <property type="entry name" value="N-(1-d-carboxylethyl)-l-norvaline Dehydrogenase, domain 2"/>
    <property type="match status" value="1"/>
</dbReference>
<keyword evidence="5" id="KW-0614">Plasmid</keyword>
<dbReference type="InterPro" id="IPR003421">
    <property type="entry name" value="Opine_DH"/>
</dbReference>
<dbReference type="RefSeq" id="WP_111217018.1">
    <property type="nucleotide sequence ID" value="NZ_CP117257.1"/>
</dbReference>
<dbReference type="GO" id="GO:0051287">
    <property type="term" value="F:NAD binding"/>
    <property type="evidence" value="ECO:0007669"/>
    <property type="project" value="InterPro"/>
</dbReference>
<keyword evidence="6" id="KW-1185">Reference proteome</keyword>
<evidence type="ECO:0000313" key="6">
    <source>
        <dbReference type="Proteomes" id="UP000249499"/>
    </source>
</evidence>
<dbReference type="SUPFAM" id="SSF51735">
    <property type="entry name" value="NAD(P)-binding Rossmann-fold domains"/>
    <property type="match status" value="1"/>
</dbReference>
<accession>A0AAF1KSM1</accession>
<sequence length="382" mass="41490">MASELTVGVLGAGHAGTALAAWLSSRKIPTLMWAPANHTGSLPSIRQNGGIVASGLIEGKYEVTVYEELSDLLASAKFLILATRADVHEGFVRDLERFVLKKSLLVICGHGFTVNYASRLMSTRILETDDSPVTAKLTGGQGNEVHIKAILPSFGVSSYPVKYDANGNFALPNSTSATLQKCFGTTITAISPLHSLFFSNYVIHAVSATLNIGRLRDPEGSLTQRAESWRMELETRVGGGHLFYFYGQGTNTYVCNVIDAVDKERLEVAKALGLTLDTVLAECNTQSNTDYVNMREFSLAPFPYNVNFACPDTLRHRYFSEEIRTMQMVCAIAKSCRIKIPVTKSIMSLIKAARGDAPGTLSSLGDLPFDVTKLSIFGARSD</sequence>
<geneLocation type="plasmid" evidence="5 6">
    <name>pTi1078</name>
</geneLocation>
<dbReference type="InterPro" id="IPR013328">
    <property type="entry name" value="6PGD_dom2"/>
</dbReference>
<dbReference type="InterPro" id="IPR036291">
    <property type="entry name" value="NAD(P)-bd_dom_sf"/>
</dbReference>
<dbReference type="EMBL" id="CP117257">
    <property type="protein sequence ID" value="WFR98187.1"/>
    <property type="molecule type" value="Genomic_DNA"/>
</dbReference>
<proteinExistence type="inferred from homology"/>
<dbReference type="Pfam" id="PF01210">
    <property type="entry name" value="NAD_Gly3P_dh_N"/>
    <property type="match status" value="1"/>
</dbReference>
<dbReference type="AlphaFoldDB" id="A0AAF1KSM1"/>
<evidence type="ECO:0000259" key="3">
    <source>
        <dbReference type="Pfam" id="PF01210"/>
    </source>
</evidence>